<dbReference type="InterPro" id="IPR005546">
    <property type="entry name" value="Autotransporte_beta"/>
</dbReference>
<dbReference type="InterPro" id="IPR036709">
    <property type="entry name" value="Autotransporte_beta_dom_sf"/>
</dbReference>
<feature type="domain" description="Autotransporter" evidence="2">
    <location>
        <begin position="491"/>
        <end position="758"/>
    </location>
</feature>
<evidence type="ECO:0000313" key="3">
    <source>
        <dbReference type="EMBL" id="XCG75023.1"/>
    </source>
</evidence>
<dbReference type="Pfam" id="PF03212">
    <property type="entry name" value="Pertactin"/>
    <property type="match status" value="1"/>
</dbReference>
<dbReference type="SUPFAM" id="SSF51126">
    <property type="entry name" value="Pectin lyase-like"/>
    <property type="match status" value="1"/>
</dbReference>
<dbReference type="AlphaFoldDB" id="A0AAU8E3V0"/>
<dbReference type="InterPro" id="IPR051551">
    <property type="entry name" value="Autotransporter_adhesion"/>
</dbReference>
<dbReference type="Pfam" id="PF03797">
    <property type="entry name" value="Autotransporter"/>
    <property type="match status" value="1"/>
</dbReference>
<keyword evidence="1" id="KW-0732">Signal</keyword>
<dbReference type="EMBL" id="CP159258">
    <property type="protein sequence ID" value="XCG75023.1"/>
    <property type="molecule type" value="Genomic_DNA"/>
</dbReference>
<dbReference type="PANTHER" id="PTHR35037">
    <property type="entry name" value="C-TERMINAL REGION OF AIDA-LIKE PROTEIN"/>
    <property type="match status" value="1"/>
</dbReference>
<accession>A0AAU8E3V0</accession>
<protein>
    <submittedName>
        <fullName evidence="3">Autotransporter outer membrane beta-barrel domain-containing protein</fullName>
    </submittedName>
</protein>
<evidence type="ECO:0000259" key="2">
    <source>
        <dbReference type="PROSITE" id="PS51208"/>
    </source>
</evidence>
<dbReference type="NCBIfam" id="TIGR01414">
    <property type="entry name" value="autotrans_barl"/>
    <property type="match status" value="1"/>
</dbReference>
<organism evidence="3">
    <name type="scientific">Pseudomonas sp. MYb327</name>
    <dbReference type="NCBI Taxonomy" id="2745230"/>
    <lineage>
        <taxon>Bacteria</taxon>
        <taxon>Pseudomonadati</taxon>
        <taxon>Pseudomonadota</taxon>
        <taxon>Gammaproteobacteria</taxon>
        <taxon>Pseudomonadales</taxon>
        <taxon>Pseudomonadaceae</taxon>
        <taxon>Pseudomonas</taxon>
    </lineage>
</organism>
<proteinExistence type="predicted"/>
<dbReference type="InterPro" id="IPR006315">
    <property type="entry name" value="OM_autotransptr_brl_dom"/>
</dbReference>
<dbReference type="PANTHER" id="PTHR35037:SF7">
    <property type="entry name" value="AUTOTRANSPORTER"/>
    <property type="match status" value="1"/>
</dbReference>
<dbReference type="PRINTS" id="PR01484">
    <property type="entry name" value="PRTACTNFAMLY"/>
</dbReference>
<reference evidence="3" key="1">
    <citation type="submission" date="2024-06" db="EMBL/GenBank/DDBJ databases">
        <title>The Caenorhabditis elegans bacterial microbiome influences microsporidia infection through nutrient limitation and inhibiting parasite invasion.</title>
        <authorList>
            <person name="Tamim El Jarkass H."/>
            <person name="Castelblanco S."/>
            <person name="Kaur M."/>
            <person name="Wan Y.C."/>
            <person name="Ellis A.E."/>
            <person name="Sheldon R.D."/>
            <person name="Lien E.C."/>
            <person name="Burton N.O."/>
            <person name="Wright G.D."/>
            <person name="Reinke A.W."/>
        </authorList>
    </citation>
    <scope>NUCLEOTIDE SEQUENCE</scope>
    <source>
        <strain evidence="3">MYb327</strain>
    </source>
</reference>
<dbReference type="InterPro" id="IPR011050">
    <property type="entry name" value="Pectin_lyase_fold/virulence"/>
</dbReference>
<dbReference type="CDD" id="cd01343">
    <property type="entry name" value="PL1_Passenger_AT"/>
    <property type="match status" value="1"/>
</dbReference>
<evidence type="ECO:0000256" key="1">
    <source>
        <dbReference type="ARBA" id="ARBA00022729"/>
    </source>
</evidence>
<name>A0AAU8E3V0_9PSED</name>
<dbReference type="GO" id="GO:0019867">
    <property type="term" value="C:outer membrane"/>
    <property type="evidence" value="ECO:0007669"/>
    <property type="project" value="InterPro"/>
</dbReference>
<dbReference type="Gene3D" id="2.160.20.20">
    <property type="match status" value="1"/>
</dbReference>
<dbReference type="SMART" id="SM00869">
    <property type="entry name" value="Autotransporter"/>
    <property type="match status" value="1"/>
</dbReference>
<sequence>MTIETKPLYVLAQTISGKMLTILPAFFLMTPSAVAALIVDNRTENVSSTTPSTDYLVRNNGTLNIVQGTTQSIFVESGSTLNISGATITASSGVEGLSITGTSVANINQATVTSETMALTVNRAPGAPQGSTATATDSQFNGGDTGAHITGLSTLNLINTGLTGTASGSSGLNIQGGTVQASAGSRISGDAAGVLMGRDPAGVGTSALKLDGSSATGRNGPAIQVQGGIDASIEVLNGSTLSSANGNLLEVLGASTAAMTVGSSALQGNVRVSDNSTANLTFNQGRMTGDVLVEDDATANVILQNGSQLIGRLNQVDSVTIDASTWTMTGSDTIGELSMAGGTVDFGVATGAFRELNVDTLDGNGTFAMNADFATGAADRLNVTGVANGDFGLEVKATGTDVISDKQLVLVHTAAGPAQFSLVGGRVDLGTWSYDLANSTDSAGGTSWFLNPTTKTVSPGAQSVLALFQTATTISYGEMKSLEGRMGELKSDGNLHGVWVRPFGNKYNVDEESGVAYRQRQQGISLGADTLLGESQWRVGVLAGYSQSDLELDGGTSGNVDSYYFGPYVSWLNADTGYYFDGALKLNHFRNDSDVKLSDGTQTKGDYNNSGVSALVEVGRNIKLADDWFVKPSAQLSAAVIEGADYRLDNGMQADGDRTRSLRGKLGVATGRSFNIDRDTVLQPYARVALVHEFASHDDAQVNGNKLNNSLKGSGFEVGAGVAVSLAKNLRLDAGVDYGKSEKFEQPWAVTLGVSYGF</sequence>
<dbReference type="RefSeq" id="WP_339554002.1">
    <property type="nucleotide sequence ID" value="NZ_CP159258.1"/>
</dbReference>
<dbReference type="Gene3D" id="2.40.128.130">
    <property type="entry name" value="Autotransporter beta-domain"/>
    <property type="match status" value="1"/>
</dbReference>
<dbReference type="PROSITE" id="PS51208">
    <property type="entry name" value="AUTOTRANSPORTER"/>
    <property type="match status" value="1"/>
</dbReference>
<gene>
    <name evidence="3" type="ORF">ABVN21_02760</name>
</gene>
<dbReference type="InterPro" id="IPR004899">
    <property type="entry name" value="Pertactin_central"/>
</dbReference>
<dbReference type="InterPro" id="IPR003991">
    <property type="entry name" value="Pertactin_virulence_factor"/>
</dbReference>
<dbReference type="SUPFAM" id="SSF103515">
    <property type="entry name" value="Autotransporter"/>
    <property type="match status" value="1"/>
</dbReference>
<dbReference type="InterPro" id="IPR012332">
    <property type="entry name" value="Autotransporter_pectin_lyase_C"/>
</dbReference>